<sequence length="187" mass="20982">MFWAPEALSTALPARAAICSAASEGYQLDFSNLAGSELRHAQDGWHAIVPLGGAKHRLWLRELPPRGSLVAVDLPLDRDFDIRLQAARRFWLALQQRAIGPPSLSLSILARHRLILSMRAVDGRLEGNSYRKIAQGLFGMHRIPDRGWKTHDLRSRTIRLVQTGLHIIRGGYRALLRRKGKDKNDAS</sequence>
<keyword evidence="3" id="KW-1185">Reference proteome</keyword>
<name>A0A109JUB7_9BRAD</name>
<reference evidence="2 3" key="1">
    <citation type="submission" date="2015-11" db="EMBL/GenBank/DDBJ databases">
        <title>Draft Genome Sequence of the Strain BR 10303 (Bradyrhizobium sp.) isolated from nodules of Centrolobium paraense.</title>
        <authorList>
            <person name="Zelli J.E."/>
            <person name="Simoes-Araujo J.L."/>
            <person name="Barauna A.C."/>
            <person name="Silva K."/>
        </authorList>
    </citation>
    <scope>NUCLEOTIDE SEQUENCE [LARGE SCALE GENOMIC DNA]</scope>
    <source>
        <strain evidence="2 3">BR 10303</strain>
    </source>
</reference>
<organism evidence="2 3">
    <name type="scientific">Bradyrhizobium macuxiense</name>
    <dbReference type="NCBI Taxonomy" id="1755647"/>
    <lineage>
        <taxon>Bacteria</taxon>
        <taxon>Pseudomonadati</taxon>
        <taxon>Pseudomonadota</taxon>
        <taxon>Alphaproteobacteria</taxon>
        <taxon>Hyphomicrobiales</taxon>
        <taxon>Nitrobacteraceae</taxon>
        <taxon>Bradyrhizobium</taxon>
    </lineage>
</organism>
<dbReference type="Proteomes" id="UP000057737">
    <property type="component" value="Unassembled WGS sequence"/>
</dbReference>
<evidence type="ECO:0000313" key="3">
    <source>
        <dbReference type="Proteomes" id="UP000057737"/>
    </source>
</evidence>
<evidence type="ECO:0000313" key="2">
    <source>
        <dbReference type="EMBL" id="KWV55272.1"/>
    </source>
</evidence>
<comment type="caution">
    <text evidence="2">The sequence shown here is derived from an EMBL/GenBank/DDBJ whole genome shotgun (WGS) entry which is preliminary data.</text>
</comment>
<dbReference type="InterPro" id="IPR018754">
    <property type="entry name" value="RovC-like_DNA-bd"/>
</dbReference>
<protein>
    <recommendedName>
        <fullName evidence="1">T6SS Transcription factor RovC-like DNA binding domain-containing protein</fullName>
    </recommendedName>
</protein>
<dbReference type="Pfam" id="PF10074">
    <property type="entry name" value="RovC_DNA-bd"/>
    <property type="match status" value="1"/>
</dbReference>
<feature type="domain" description="T6SS Transcription factor RovC-like DNA binding" evidence="1">
    <location>
        <begin position="74"/>
        <end position="177"/>
    </location>
</feature>
<proteinExistence type="predicted"/>
<evidence type="ECO:0000259" key="1">
    <source>
        <dbReference type="Pfam" id="PF10074"/>
    </source>
</evidence>
<accession>A0A109JUB7</accession>
<gene>
    <name evidence="2" type="ORF">AS156_05950</name>
</gene>
<dbReference type="AlphaFoldDB" id="A0A109JUB7"/>
<dbReference type="EMBL" id="LNCU01000063">
    <property type="protein sequence ID" value="KWV55272.1"/>
    <property type="molecule type" value="Genomic_DNA"/>
</dbReference>